<evidence type="ECO:0000313" key="1">
    <source>
        <dbReference type="EMBL" id="KAJ1900004.1"/>
    </source>
</evidence>
<organism evidence="1 2">
    <name type="scientific">Kickxella alabastrina</name>
    <dbReference type="NCBI Taxonomy" id="61397"/>
    <lineage>
        <taxon>Eukaryota</taxon>
        <taxon>Fungi</taxon>
        <taxon>Fungi incertae sedis</taxon>
        <taxon>Zoopagomycota</taxon>
        <taxon>Kickxellomycotina</taxon>
        <taxon>Kickxellomycetes</taxon>
        <taxon>Kickxellales</taxon>
        <taxon>Kickxellaceae</taxon>
        <taxon>Kickxella</taxon>
    </lineage>
</organism>
<gene>
    <name evidence="1" type="primary">ALG8_1</name>
    <name evidence="1" type="ORF">LPJ66_001756</name>
</gene>
<dbReference type="EMBL" id="JANBPG010000110">
    <property type="protein sequence ID" value="KAJ1900004.1"/>
    <property type="molecule type" value="Genomic_DNA"/>
</dbReference>
<comment type="caution">
    <text evidence="1">The sequence shown here is derived from an EMBL/GenBank/DDBJ whole genome shotgun (WGS) entry which is preliminary data.</text>
</comment>
<dbReference type="Proteomes" id="UP001150581">
    <property type="component" value="Unassembled WGS sequence"/>
</dbReference>
<name>A0ACC1ISD4_9FUNG</name>
<keyword evidence="2" id="KW-1185">Reference proteome</keyword>
<keyword evidence="1" id="KW-0328">Glycosyltransferase</keyword>
<dbReference type="EC" id="2.4.1.265" evidence="1"/>
<sequence>MLSANDLVLVGVGLGIKLLLMPAYHSTDFEVHRNWLALTHSLPMRLWYYEARSEWTLDYPPFFAWFEWALSQAARLWDARIVDVNNLGYAAPSCVTFQRLTVIGSELVLLWALQRAVRLAGGSVSARTAAVLGFLSPGLVFVDHVHFQYNGFLLGLLVLSLTLAMEGRDLLSGAVFAVLLCFKHIFMYIAPAYFVYLLRHYCAVYRPRRRLDVGASAARLMALAVAVVLVFGVALGPFVALGQAPQLLARLFPFKRGLCHAYWAPNAWALYSLADRVLIVIARLRGTHYAASAAAAATRGLIGDSAFAVLPAVPPLATLVATLAAQLPAIALLVLRPCSPVRFVQAVVLCAYASFLFGWHVHEKAVLLILVPLGLLLVTGPPTRRVLRMFAVAAVSGYYSLLPLLFGAQELPIKATVLLIWVLCALVLLKSTGSGTSAWQCLSALERAYIVGHVPLFVLTELAPASLFASLPFLPLAMVSTYTALGLLYSWAGLIFEYLC</sequence>
<proteinExistence type="predicted"/>
<evidence type="ECO:0000313" key="2">
    <source>
        <dbReference type="Proteomes" id="UP001150581"/>
    </source>
</evidence>
<keyword evidence="1" id="KW-0808">Transferase</keyword>
<accession>A0ACC1ISD4</accession>
<reference evidence="1" key="1">
    <citation type="submission" date="2022-07" db="EMBL/GenBank/DDBJ databases">
        <title>Phylogenomic reconstructions and comparative analyses of Kickxellomycotina fungi.</title>
        <authorList>
            <person name="Reynolds N.K."/>
            <person name="Stajich J.E."/>
            <person name="Barry K."/>
            <person name="Grigoriev I.V."/>
            <person name="Crous P."/>
            <person name="Smith M.E."/>
        </authorList>
    </citation>
    <scope>NUCLEOTIDE SEQUENCE</scope>
    <source>
        <strain evidence="1">Benny 63K</strain>
    </source>
</reference>
<protein>
    <submittedName>
        <fullName evidence="1">Glycosyl transferase</fullName>
        <ecNumber evidence="1">2.4.1.265</ecNumber>
    </submittedName>
</protein>